<evidence type="ECO:0000256" key="4">
    <source>
        <dbReference type="RuleBase" id="RU361169"/>
    </source>
</evidence>
<dbReference type="PROSITE" id="PS51318">
    <property type="entry name" value="TAT"/>
    <property type="match status" value="1"/>
</dbReference>
<dbReference type="InterPro" id="IPR011050">
    <property type="entry name" value="Pectin_lyase_fold/virulence"/>
</dbReference>
<dbReference type="InterPro" id="IPR000743">
    <property type="entry name" value="Glyco_hydro_28"/>
</dbReference>
<name>A0A7W7ZLU3_9BACT</name>
<dbReference type="EMBL" id="JACHIO010000002">
    <property type="protein sequence ID" value="MBB5062305.1"/>
    <property type="molecule type" value="Genomic_DNA"/>
</dbReference>
<evidence type="ECO:0000256" key="3">
    <source>
        <dbReference type="ARBA" id="ARBA00023295"/>
    </source>
</evidence>
<keyword evidence="3 4" id="KW-0326">Glycosidase</keyword>
<protein>
    <submittedName>
        <fullName evidence="5">Polygalacturonase</fullName>
    </submittedName>
</protein>
<comment type="similarity">
    <text evidence="1 4">Belongs to the glycosyl hydrolase 28 family.</text>
</comment>
<evidence type="ECO:0000313" key="6">
    <source>
        <dbReference type="Proteomes" id="UP000584867"/>
    </source>
</evidence>
<sequence length="467" mass="49902">MTHEGQQGIGRRSFLKSAVQASLAASLSARAIPLAAEKPAKPAAPPSLQLNVRDFGATGDGSALETASLQQALDRCNVLGGGEVLIPAGRYLTGGLSLRSRVTLRLDKDATLLGSPDLAHYQVAQVRWEGKWIPGYTALVHALDAHSIAIVGEGKIEGNEAVAGRPTKDNPLRRPALLEFINCDGVHLEGISTSYAHMWSIHPTCCDNLVFRNLTIRSTKTNGDGIDIDSCRHVLIDSCDIASGDDCISLKSGRGEEAYTMNRPTEDVRITNCTLEGRGFACLGIGTESSAGIRDVVIEHCHVTSVYKYAIYIKSRIGRGAFIENLTVRDMDAARMRMGFLRIDQTNAGIQDADPVPGLEGLPLFRNFRFENIRVQDAPVLVEAVNTDSGKMLDGLVLQGISGTCTKGISIANARNVAIKNVSVTGYTGPLLSLANVTGHGLEGATQIPAPAKHPLVEVPPSPYKLH</sequence>
<dbReference type="InterPro" id="IPR006311">
    <property type="entry name" value="TAT_signal"/>
</dbReference>
<gene>
    <name evidence="5" type="ORF">HDF15_000632</name>
</gene>
<dbReference type="GO" id="GO:0004650">
    <property type="term" value="F:polygalacturonase activity"/>
    <property type="evidence" value="ECO:0007669"/>
    <property type="project" value="InterPro"/>
</dbReference>
<comment type="caution">
    <text evidence="5">The sequence shown here is derived from an EMBL/GenBank/DDBJ whole genome shotgun (WGS) entry which is preliminary data.</text>
</comment>
<evidence type="ECO:0000256" key="2">
    <source>
        <dbReference type="ARBA" id="ARBA00022801"/>
    </source>
</evidence>
<dbReference type="GO" id="GO:0005975">
    <property type="term" value="P:carbohydrate metabolic process"/>
    <property type="evidence" value="ECO:0007669"/>
    <property type="project" value="InterPro"/>
</dbReference>
<evidence type="ECO:0000313" key="5">
    <source>
        <dbReference type="EMBL" id="MBB5062305.1"/>
    </source>
</evidence>
<dbReference type="SUPFAM" id="SSF51126">
    <property type="entry name" value="Pectin lyase-like"/>
    <property type="match status" value="1"/>
</dbReference>
<accession>A0A7W7ZLU3</accession>
<dbReference type="Pfam" id="PF00295">
    <property type="entry name" value="Glyco_hydro_28"/>
    <property type="match status" value="1"/>
</dbReference>
<dbReference type="Proteomes" id="UP000584867">
    <property type="component" value="Unassembled WGS sequence"/>
</dbReference>
<evidence type="ECO:0000256" key="1">
    <source>
        <dbReference type="ARBA" id="ARBA00008834"/>
    </source>
</evidence>
<organism evidence="5 6">
    <name type="scientific">Granulicella mallensis</name>
    <dbReference type="NCBI Taxonomy" id="940614"/>
    <lineage>
        <taxon>Bacteria</taxon>
        <taxon>Pseudomonadati</taxon>
        <taxon>Acidobacteriota</taxon>
        <taxon>Terriglobia</taxon>
        <taxon>Terriglobales</taxon>
        <taxon>Acidobacteriaceae</taxon>
        <taxon>Granulicella</taxon>
    </lineage>
</organism>
<dbReference type="InterPro" id="IPR006626">
    <property type="entry name" value="PbH1"/>
</dbReference>
<dbReference type="AlphaFoldDB" id="A0A7W7ZLU3"/>
<dbReference type="PANTHER" id="PTHR31339:SF9">
    <property type="entry name" value="PLASMIN AND FIBRONECTIN-BINDING PROTEIN A"/>
    <property type="match status" value="1"/>
</dbReference>
<dbReference type="PANTHER" id="PTHR31339">
    <property type="entry name" value="PECTIN LYASE-RELATED"/>
    <property type="match status" value="1"/>
</dbReference>
<dbReference type="SMART" id="SM00710">
    <property type="entry name" value="PbH1"/>
    <property type="match status" value="4"/>
</dbReference>
<reference evidence="5 6" key="1">
    <citation type="submission" date="2020-08" db="EMBL/GenBank/DDBJ databases">
        <title>Genomic Encyclopedia of Type Strains, Phase IV (KMG-V): Genome sequencing to study the core and pangenomes of soil and plant-associated prokaryotes.</title>
        <authorList>
            <person name="Whitman W."/>
        </authorList>
    </citation>
    <scope>NUCLEOTIDE SEQUENCE [LARGE SCALE GENOMIC DNA]</scope>
    <source>
        <strain evidence="5 6">X5P3</strain>
    </source>
</reference>
<keyword evidence="2 4" id="KW-0378">Hydrolase</keyword>
<dbReference type="InterPro" id="IPR012334">
    <property type="entry name" value="Pectin_lyas_fold"/>
</dbReference>
<dbReference type="InterPro" id="IPR051801">
    <property type="entry name" value="GH28_Enzymes"/>
</dbReference>
<proteinExistence type="inferred from homology"/>
<dbReference type="RefSeq" id="WP_184252790.1">
    <property type="nucleotide sequence ID" value="NZ_JACHIO010000002.1"/>
</dbReference>
<dbReference type="Gene3D" id="2.160.20.10">
    <property type="entry name" value="Single-stranded right-handed beta-helix, Pectin lyase-like"/>
    <property type="match status" value="1"/>
</dbReference>